<evidence type="ECO:0000313" key="3">
    <source>
        <dbReference type="EMBL" id="SVB26697.1"/>
    </source>
</evidence>
<dbReference type="GO" id="GO:0016705">
    <property type="term" value="F:oxidoreductase activity, acting on paired donors, with incorporation or reduction of molecular oxygen"/>
    <property type="evidence" value="ECO:0007669"/>
    <property type="project" value="InterPro"/>
</dbReference>
<protein>
    <recommendedName>
        <fullName evidence="2">Luciferase-like domain-containing protein</fullName>
    </recommendedName>
</protein>
<dbReference type="Gene3D" id="3.20.20.30">
    <property type="entry name" value="Luciferase-like domain"/>
    <property type="match status" value="1"/>
</dbReference>
<dbReference type="AlphaFoldDB" id="A0A382CN13"/>
<dbReference type="InterPro" id="IPR050564">
    <property type="entry name" value="F420-G6PD/mer"/>
</dbReference>
<gene>
    <name evidence="3" type="ORF">METZ01_LOCUS179551</name>
</gene>
<reference evidence="3" key="1">
    <citation type="submission" date="2018-05" db="EMBL/GenBank/DDBJ databases">
        <authorList>
            <person name="Lanie J.A."/>
            <person name="Ng W.-L."/>
            <person name="Kazmierczak K.M."/>
            <person name="Andrzejewski T.M."/>
            <person name="Davidsen T.M."/>
            <person name="Wayne K.J."/>
            <person name="Tettelin H."/>
            <person name="Glass J.I."/>
            <person name="Rusch D."/>
            <person name="Podicherti R."/>
            <person name="Tsui H.-C.T."/>
            <person name="Winkler M.E."/>
        </authorList>
    </citation>
    <scope>NUCLEOTIDE SEQUENCE</scope>
</reference>
<proteinExistence type="predicted"/>
<dbReference type="InterPro" id="IPR036661">
    <property type="entry name" value="Luciferase-like_sf"/>
</dbReference>
<evidence type="ECO:0000256" key="1">
    <source>
        <dbReference type="ARBA" id="ARBA00023002"/>
    </source>
</evidence>
<dbReference type="SUPFAM" id="SSF51679">
    <property type="entry name" value="Bacterial luciferase-like"/>
    <property type="match status" value="1"/>
</dbReference>
<dbReference type="PANTHER" id="PTHR43244">
    <property type="match status" value="1"/>
</dbReference>
<feature type="domain" description="Luciferase-like" evidence="2">
    <location>
        <begin position="12"/>
        <end position="310"/>
    </location>
</feature>
<keyword evidence="1" id="KW-0560">Oxidoreductase</keyword>
<dbReference type="PANTHER" id="PTHR43244:SF1">
    <property type="entry name" value="5,10-METHYLENETETRAHYDROMETHANOPTERIN REDUCTASE"/>
    <property type="match status" value="1"/>
</dbReference>
<dbReference type="InterPro" id="IPR011251">
    <property type="entry name" value="Luciferase-like_dom"/>
</dbReference>
<organism evidence="3">
    <name type="scientific">marine metagenome</name>
    <dbReference type="NCBI Taxonomy" id="408172"/>
    <lineage>
        <taxon>unclassified sequences</taxon>
        <taxon>metagenomes</taxon>
        <taxon>ecological metagenomes</taxon>
    </lineage>
</organism>
<name>A0A382CN13_9ZZZZ</name>
<dbReference type="EMBL" id="UINC01034997">
    <property type="protein sequence ID" value="SVB26697.1"/>
    <property type="molecule type" value="Genomic_DNA"/>
</dbReference>
<evidence type="ECO:0000259" key="2">
    <source>
        <dbReference type="Pfam" id="PF00296"/>
    </source>
</evidence>
<dbReference type="Pfam" id="PF00296">
    <property type="entry name" value="Bac_luciferase"/>
    <property type="match status" value="1"/>
</dbReference>
<sequence>MDIDIILEADLTAQQIKELGLMAEKYGFRAIWTQNYAKARDAFMTAVPLALATKKIMVGVCIVSPYEMHPLKIANATLTLNECAKGRGCVTIGGGGEWMMMLGFDTSKRVSATREALEIVQGAIRENTFSYDGKLYKAKWFNADWATDQPPLIYAGASGPKMLTMSSAVADGVMMGDIAPVMFDWPLPTLNKALAENNKTDGDFRTSNFLAWHIKEDREVAIQEARREILIRGWLERPWLEPFLSPEDTQFVLDNKWPFIDAYRKRSGHIEGIPEHILEALVEGLSCTGDPSDLDRYIEKLNKYSEAGFTEVALRIHDDPDYSIKLIGEQVLPKLH</sequence>
<accession>A0A382CN13</accession>